<dbReference type="Pfam" id="PF14559">
    <property type="entry name" value="TPR_19"/>
    <property type="match status" value="1"/>
</dbReference>
<organism evidence="3 6">
    <name type="scientific">Pseudoalteromonas aurantia</name>
    <dbReference type="NCBI Taxonomy" id="43654"/>
    <lineage>
        <taxon>Bacteria</taxon>
        <taxon>Pseudomonadati</taxon>
        <taxon>Pseudomonadota</taxon>
        <taxon>Gammaproteobacteria</taxon>
        <taxon>Alteromonadales</taxon>
        <taxon>Pseudoalteromonadaceae</taxon>
        <taxon>Pseudoalteromonas</taxon>
    </lineage>
</organism>
<keyword evidence="5" id="KW-1185">Reference proteome</keyword>
<dbReference type="SUPFAM" id="SSF52540">
    <property type="entry name" value="P-loop containing nucleoside triphosphate hydrolases"/>
    <property type="match status" value="1"/>
</dbReference>
<evidence type="ECO:0000256" key="1">
    <source>
        <dbReference type="ARBA" id="ARBA00022679"/>
    </source>
</evidence>
<dbReference type="Pfam" id="PF13181">
    <property type="entry name" value="TPR_8"/>
    <property type="match status" value="1"/>
</dbReference>
<evidence type="ECO:0000313" key="3">
    <source>
        <dbReference type="EMBL" id="TMO69637.1"/>
    </source>
</evidence>
<dbReference type="InterPro" id="IPR011990">
    <property type="entry name" value="TPR-like_helical_dom_sf"/>
</dbReference>
<evidence type="ECO:0000313" key="4">
    <source>
        <dbReference type="EMBL" id="TMO75773.1"/>
    </source>
</evidence>
<dbReference type="PROSITE" id="PS50005">
    <property type="entry name" value="TPR"/>
    <property type="match status" value="1"/>
</dbReference>
<dbReference type="GO" id="GO:0008476">
    <property type="term" value="F:protein-tyrosine sulfotransferase activity"/>
    <property type="evidence" value="ECO:0007669"/>
    <property type="project" value="InterPro"/>
</dbReference>
<dbReference type="EMBL" id="PNBW01000034">
    <property type="protein sequence ID" value="TMO75773.1"/>
    <property type="molecule type" value="Genomic_DNA"/>
</dbReference>
<dbReference type="Proteomes" id="UP000307217">
    <property type="component" value="Unassembled WGS sequence"/>
</dbReference>
<name>A0A5S3VDE9_9GAMM</name>
<dbReference type="RefSeq" id="WP_138590242.1">
    <property type="nucleotide sequence ID" value="NZ_PNBW01000034.1"/>
</dbReference>
<reference evidence="6" key="2">
    <citation type="submission" date="2019-06" db="EMBL/GenBank/DDBJ databases">
        <title>Co-occurence of chitin degradation, pigmentation and bioactivity in marine Pseudoalteromonas.</title>
        <authorList>
            <person name="Sonnenschein E.C."/>
            <person name="Bech P.K."/>
        </authorList>
    </citation>
    <scope>NUCLEOTIDE SEQUENCE [LARGE SCALE GENOMIC DNA]</scope>
    <source>
        <strain evidence="6">S3790</strain>
    </source>
</reference>
<feature type="repeat" description="TPR" evidence="2">
    <location>
        <begin position="34"/>
        <end position="67"/>
    </location>
</feature>
<proteinExistence type="predicted"/>
<dbReference type="Gene3D" id="3.40.50.300">
    <property type="entry name" value="P-loop containing nucleotide triphosphate hydrolases"/>
    <property type="match status" value="1"/>
</dbReference>
<dbReference type="InterPro" id="IPR026634">
    <property type="entry name" value="TPST-like"/>
</dbReference>
<protein>
    <submittedName>
        <fullName evidence="3">Protein-tyrosine sulfotransferase</fullName>
    </submittedName>
</protein>
<dbReference type="PANTHER" id="PTHR12788">
    <property type="entry name" value="PROTEIN-TYROSINE SULFOTRANSFERASE 2"/>
    <property type="match status" value="1"/>
</dbReference>
<dbReference type="Pfam" id="PF13432">
    <property type="entry name" value="TPR_16"/>
    <property type="match status" value="1"/>
</dbReference>
<evidence type="ECO:0000313" key="5">
    <source>
        <dbReference type="Proteomes" id="UP000307164"/>
    </source>
</evidence>
<comment type="caution">
    <text evidence="3">The sequence shown here is derived from an EMBL/GenBank/DDBJ whole genome shotgun (WGS) entry which is preliminary data.</text>
</comment>
<dbReference type="PANTHER" id="PTHR12788:SF10">
    <property type="entry name" value="PROTEIN-TYROSINE SULFOTRANSFERASE"/>
    <property type="match status" value="1"/>
</dbReference>
<keyword evidence="2" id="KW-0802">TPR repeat</keyword>
<dbReference type="Proteomes" id="UP000307164">
    <property type="component" value="Unassembled WGS sequence"/>
</dbReference>
<reference evidence="5 6" key="1">
    <citation type="submission" date="2018-01" db="EMBL/GenBank/DDBJ databases">
        <authorList>
            <person name="Paulsen S."/>
            <person name="Gram L.K."/>
        </authorList>
    </citation>
    <scope>NUCLEOTIDE SEQUENCE [LARGE SCALE GENOMIC DNA]</scope>
    <source>
        <strain evidence="3 6">S3790</strain>
        <strain evidence="4 5">S3895</strain>
    </source>
</reference>
<keyword evidence="1 3" id="KW-0808">Transferase</keyword>
<sequence>MLLLKRANELLADDKLREAEFMFKAVLKENNKNGPALFGLGRICMRLEEYDSAIYYLKRACEFLPKMLDPLFALADAFIEAGSPVDAKTVLEYTLTVARHNAQAHYELGQFYLDHGFIDNAKRTFEKGIMCPKGAVTAFMLYELVQIVPKTELEGYLTPLHELLNEYNNKRLKVVVYYALAKCCHRLADYNQAFDYFKLANSTQLEYCDFKTEYMQPFFSSIKARCNTDFFATPQDTVNTTFVPTFILGLPRTGSTLLEQMLLQHTNIGSMGESTVISDKLVPFLTHRSESPFPNCLHNLTTSVLDHCRSLYIDEIKKLRVGEQAVINKLPANFQNIGLIYKLFPDARIIHLTRNFHATAWSVFSNHFAENEPYFCSLTEFQAYAQFHDDTMSHFKAMIPRNIYSISYEDLLDEPALEIRKVLNFMYQEFQPECLEFHKARHKVNTLSKAQVRQPLNQAPRSNWRHYEKLMSTMLPADHNAQTTTTDP</sequence>
<dbReference type="EMBL" id="PNBX01000014">
    <property type="protein sequence ID" value="TMO69637.1"/>
    <property type="molecule type" value="Genomic_DNA"/>
</dbReference>
<reference evidence="3" key="3">
    <citation type="submission" date="2019-09" db="EMBL/GenBank/DDBJ databases">
        <title>Co-occurence of chitin degradation, pigmentation and bioactivity in marine Pseudoalteromonas.</title>
        <authorList>
            <person name="Sonnenschein E.C."/>
            <person name="Bech P.K."/>
        </authorList>
    </citation>
    <scope>NUCLEOTIDE SEQUENCE</scope>
    <source>
        <strain evidence="3">S3790</strain>
        <strain evidence="4 5">S3895</strain>
    </source>
</reference>
<dbReference type="SUPFAM" id="SSF48452">
    <property type="entry name" value="TPR-like"/>
    <property type="match status" value="1"/>
</dbReference>
<dbReference type="Gene3D" id="1.25.40.10">
    <property type="entry name" value="Tetratricopeptide repeat domain"/>
    <property type="match status" value="1"/>
</dbReference>
<dbReference type="Pfam" id="PF13469">
    <property type="entry name" value="Sulfotransfer_3"/>
    <property type="match status" value="1"/>
</dbReference>
<dbReference type="AlphaFoldDB" id="A0A5S3VDE9"/>
<dbReference type="SMART" id="SM00028">
    <property type="entry name" value="TPR"/>
    <property type="match status" value="4"/>
</dbReference>
<dbReference type="OrthoDB" id="9815894at2"/>
<evidence type="ECO:0000313" key="6">
    <source>
        <dbReference type="Proteomes" id="UP000307217"/>
    </source>
</evidence>
<gene>
    <name evidence="3" type="ORF">CWC19_04080</name>
    <name evidence="4" type="ORF">CWC20_07370</name>
</gene>
<dbReference type="InterPro" id="IPR019734">
    <property type="entry name" value="TPR_rpt"/>
</dbReference>
<evidence type="ECO:0000256" key="2">
    <source>
        <dbReference type="PROSITE-ProRule" id="PRU00339"/>
    </source>
</evidence>
<accession>A0A5S3VDE9</accession>
<dbReference type="InterPro" id="IPR027417">
    <property type="entry name" value="P-loop_NTPase"/>
</dbReference>